<evidence type="ECO:0000256" key="2">
    <source>
        <dbReference type="ARBA" id="ARBA00022630"/>
    </source>
</evidence>
<dbReference type="InterPro" id="IPR016166">
    <property type="entry name" value="FAD-bd_PCMH"/>
</dbReference>
<dbReference type="Proteomes" id="UP001201262">
    <property type="component" value="Unassembled WGS sequence"/>
</dbReference>
<protein>
    <recommendedName>
        <fullName evidence="6">FAD-binding PCMH-type domain-containing protein</fullName>
    </recommendedName>
</protein>
<accession>A0AAD4KZT0</accession>
<dbReference type="GO" id="GO:0016491">
    <property type="term" value="F:oxidoreductase activity"/>
    <property type="evidence" value="ECO:0007669"/>
    <property type="project" value="UniProtKB-KW"/>
</dbReference>
<dbReference type="InterPro" id="IPR050416">
    <property type="entry name" value="FAD-linked_Oxidoreductase"/>
</dbReference>
<keyword evidence="8" id="KW-1185">Reference proteome</keyword>
<dbReference type="Pfam" id="PF01565">
    <property type="entry name" value="FAD_binding_4"/>
    <property type="match status" value="1"/>
</dbReference>
<dbReference type="EMBL" id="JAJTJA010000004">
    <property type="protein sequence ID" value="KAH8700860.1"/>
    <property type="molecule type" value="Genomic_DNA"/>
</dbReference>
<feature type="domain" description="FAD-binding PCMH-type" evidence="6">
    <location>
        <begin position="56"/>
        <end position="248"/>
    </location>
</feature>
<dbReference type="InterPro" id="IPR016169">
    <property type="entry name" value="FAD-bd_PCMH_sub2"/>
</dbReference>
<dbReference type="Gene3D" id="3.30.465.10">
    <property type="match status" value="1"/>
</dbReference>
<dbReference type="InterPro" id="IPR006093">
    <property type="entry name" value="Oxy_OxRdtase_FAD_BS"/>
</dbReference>
<name>A0AAD4KZT0_9EURO</name>
<evidence type="ECO:0000256" key="5">
    <source>
        <dbReference type="SAM" id="SignalP"/>
    </source>
</evidence>
<dbReference type="GeneID" id="70252014"/>
<dbReference type="PANTHER" id="PTHR42973">
    <property type="entry name" value="BINDING OXIDOREDUCTASE, PUTATIVE (AFU_ORTHOLOGUE AFUA_1G17690)-RELATED"/>
    <property type="match status" value="1"/>
</dbReference>
<evidence type="ECO:0000313" key="7">
    <source>
        <dbReference type="EMBL" id="KAH8700860.1"/>
    </source>
</evidence>
<proteinExistence type="inferred from homology"/>
<keyword evidence="5" id="KW-0732">Signal</keyword>
<evidence type="ECO:0000259" key="6">
    <source>
        <dbReference type="PROSITE" id="PS51387"/>
    </source>
</evidence>
<evidence type="ECO:0000313" key="8">
    <source>
        <dbReference type="Proteomes" id="UP001201262"/>
    </source>
</evidence>
<sequence length="512" mass="54858">MRNAPSVLGLALLPICCTAGFATDCAALATLLPGKVFFTNSTVYNSSVESYYFVEERLNPTCIVRPASASDVVTVVNHIAASPSALLSVKGGGHSPNIGAANANVGVTLDMRTLNAVQVHNGGSITSVGAGALWQEVYQVLDTYGLAAVGGRVATVGVGGLTTGGTCILVLDCFVKQILSILITGGLSTFSPEHGFACDNVVNTEVVLASGAIVNANETSHADLFAALKGGQNNFGIVTRFDIRSFQQPDYWGGGVEYPDDCDEAQILAFAKFKYPENFDPYAELEQSFLYTAAENLRTSSNNMFYTKPIVNASALAEFTTIKPQLSNTMRISNTTDFAKELAEYQPVDQLAVYATTTFKVSLPALRSILVAWNTSVHALSHVESLLAVLTFQAIPPVPPTSAPQNSFGFAPNSHPERDLVLCLLSNYWSDTSASAEVQAATKVLLREIEAITEKEGVNVRYRYMNYAAKWQDPIVSYGAAQVAKLREVAAKYDPFGFFQTKVRGGFKLSKG</sequence>
<comment type="similarity">
    <text evidence="1">Belongs to the oxygen-dependent FAD-linked oxidoreductase family.</text>
</comment>
<organism evidence="7 8">
    <name type="scientific">Talaromyces proteolyticus</name>
    <dbReference type="NCBI Taxonomy" id="1131652"/>
    <lineage>
        <taxon>Eukaryota</taxon>
        <taxon>Fungi</taxon>
        <taxon>Dikarya</taxon>
        <taxon>Ascomycota</taxon>
        <taxon>Pezizomycotina</taxon>
        <taxon>Eurotiomycetes</taxon>
        <taxon>Eurotiomycetidae</taxon>
        <taxon>Eurotiales</taxon>
        <taxon>Trichocomaceae</taxon>
        <taxon>Talaromyces</taxon>
        <taxon>Talaromyces sect. Bacilispori</taxon>
    </lineage>
</organism>
<feature type="signal peptide" evidence="5">
    <location>
        <begin position="1"/>
        <end position="22"/>
    </location>
</feature>
<dbReference type="GO" id="GO:0071949">
    <property type="term" value="F:FAD binding"/>
    <property type="evidence" value="ECO:0007669"/>
    <property type="project" value="InterPro"/>
</dbReference>
<dbReference type="PROSITE" id="PS51387">
    <property type="entry name" value="FAD_PCMH"/>
    <property type="match status" value="1"/>
</dbReference>
<reference evidence="7" key="1">
    <citation type="submission" date="2021-12" db="EMBL/GenBank/DDBJ databases">
        <title>Convergent genome expansion in fungi linked to evolution of root-endophyte symbiosis.</title>
        <authorList>
            <consortium name="DOE Joint Genome Institute"/>
            <person name="Ke Y.-H."/>
            <person name="Bonito G."/>
            <person name="Liao H.-L."/>
            <person name="Looney B."/>
            <person name="Rojas-Flechas A."/>
            <person name="Nash J."/>
            <person name="Hameed K."/>
            <person name="Schadt C."/>
            <person name="Martin F."/>
            <person name="Crous P.W."/>
            <person name="Miettinen O."/>
            <person name="Magnuson J.K."/>
            <person name="Labbe J."/>
            <person name="Jacobson D."/>
            <person name="Doktycz M.J."/>
            <person name="Veneault-Fourrey C."/>
            <person name="Kuo A."/>
            <person name="Mondo S."/>
            <person name="Calhoun S."/>
            <person name="Riley R."/>
            <person name="Ohm R."/>
            <person name="LaButti K."/>
            <person name="Andreopoulos B."/>
            <person name="Pangilinan J."/>
            <person name="Nolan M."/>
            <person name="Tritt A."/>
            <person name="Clum A."/>
            <person name="Lipzen A."/>
            <person name="Daum C."/>
            <person name="Barry K."/>
            <person name="Grigoriev I.V."/>
            <person name="Vilgalys R."/>
        </authorList>
    </citation>
    <scope>NUCLEOTIDE SEQUENCE</scope>
    <source>
        <strain evidence="7">PMI_201</strain>
    </source>
</reference>
<gene>
    <name evidence="7" type="ORF">BGW36DRAFT_447684</name>
</gene>
<dbReference type="RefSeq" id="XP_046074566.1">
    <property type="nucleotide sequence ID" value="XM_046221727.1"/>
</dbReference>
<evidence type="ECO:0000256" key="3">
    <source>
        <dbReference type="ARBA" id="ARBA00022827"/>
    </source>
</evidence>
<dbReference type="SUPFAM" id="SSF56176">
    <property type="entry name" value="FAD-binding/transporter-associated domain-like"/>
    <property type="match status" value="1"/>
</dbReference>
<dbReference type="PROSITE" id="PS00862">
    <property type="entry name" value="OX2_COVAL_FAD"/>
    <property type="match status" value="1"/>
</dbReference>
<dbReference type="InterPro" id="IPR036318">
    <property type="entry name" value="FAD-bd_PCMH-like_sf"/>
</dbReference>
<keyword evidence="4" id="KW-0560">Oxidoreductase</keyword>
<evidence type="ECO:0000256" key="4">
    <source>
        <dbReference type="ARBA" id="ARBA00023002"/>
    </source>
</evidence>
<dbReference type="AlphaFoldDB" id="A0AAD4KZT0"/>
<dbReference type="InterPro" id="IPR006094">
    <property type="entry name" value="Oxid_FAD_bind_N"/>
</dbReference>
<feature type="chain" id="PRO_5042065993" description="FAD-binding PCMH-type domain-containing protein" evidence="5">
    <location>
        <begin position="23"/>
        <end position="512"/>
    </location>
</feature>
<dbReference type="PANTHER" id="PTHR42973:SF28">
    <property type="entry name" value="FAD-BINDING PCMH-TYPE DOMAIN-CONTAINING PROTEIN"/>
    <property type="match status" value="1"/>
</dbReference>
<evidence type="ECO:0000256" key="1">
    <source>
        <dbReference type="ARBA" id="ARBA00005466"/>
    </source>
</evidence>
<keyword evidence="3" id="KW-0274">FAD</keyword>
<comment type="caution">
    <text evidence="7">The sequence shown here is derived from an EMBL/GenBank/DDBJ whole genome shotgun (WGS) entry which is preliminary data.</text>
</comment>
<keyword evidence="2" id="KW-0285">Flavoprotein</keyword>